<dbReference type="EMBL" id="JASCZI010211498">
    <property type="protein sequence ID" value="MED6193231.1"/>
    <property type="molecule type" value="Genomic_DNA"/>
</dbReference>
<evidence type="ECO:0000256" key="5">
    <source>
        <dbReference type="RuleBase" id="RU367093"/>
    </source>
</evidence>
<dbReference type="Proteomes" id="UP001341840">
    <property type="component" value="Unassembled WGS sequence"/>
</dbReference>
<dbReference type="SUPFAM" id="SSF53474">
    <property type="entry name" value="alpha/beta-Hydrolases"/>
    <property type="match status" value="1"/>
</dbReference>
<keyword evidence="2 5" id="KW-0378">Hydrolase</keyword>
<dbReference type="InterPro" id="IPR033556">
    <property type="entry name" value="PLA"/>
</dbReference>
<proteinExistence type="inferred from homology"/>
<evidence type="ECO:0000256" key="1">
    <source>
        <dbReference type="ARBA" id="ARBA00010701"/>
    </source>
</evidence>
<evidence type="ECO:0000256" key="2">
    <source>
        <dbReference type="ARBA" id="ARBA00022801"/>
    </source>
</evidence>
<comment type="similarity">
    <text evidence="1 5">Belongs to the AB hydrolase superfamily. Lipase family.</text>
</comment>
<evidence type="ECO:0000259" key="6">
    <source>
        <dbReference type="Pfam" id="PF01764"/>
    </source>
</evidence>
<keyword evidence="4 5" id="KW-0443">Lipid metabolism</keyword>
<evidence type="ECO:0000256" key="3">
    <source>
        <dbReference type="ARBA" id="ARBA00022963"/>
    </source>
</evidence>
<evidence type="ECO:0000313" key="8">
    <source>
        <dbReference type="Proteomes" id="UP001341840"/>
    </source>
</evidence>
<dbReference type="CDD" id="cd00519">
    <property type="entry name" value="Lipase_3"/>
    <property type="match status" value="1"/>
</dbReference>
<protein>
    <recommendedName>
        <fullName evidence="5">Phospholipase A1</fullName>
        <ecNumber evidence="5">3.1.1.-</ecNumber>
    </recommendedName>
</protein>
<dbReference type="InterPro" id="IPR029058">
    <property type="entry name" value="AB_hydrolase_fold"/>
</dbReference>
<sequence length="420" mass="47523">MADSTTTTPTWHQLLGSNNWKNLLDPLHPHLLNLILRCGDFIQATYDAFNNDKASPYCGSSRYGKPSFFKKVMFDDLHSYTVACFLYATARVSVPEALLLHSLSREAWDRESNWIGYIAVTNDDASKKLNRREIYVVWRGTTRDFEWIDVFGAAPESATGLLNAKSLRNLYKDKDGDRSSSSDSDDDDQVPKVMKGWLTIYTSDDQNSPFTKLSARTQVLKKVKALLKLYKDENPSVVLVGHSLGASLSIVSAFDLVENGVTDVPIAAFVFGSPQIGNKAFNERLKSFSNLKVLHVRNVIDMIPHYPGRLLGYQYTGVELEIDTRKSPNLKDSKNPSDWHNLQAMLHVVAGWNGKHGQFKLRVKRSLALVNKSCEFLKDEYHVPGSWWVEKNKGMVKREDGEWVLDAPDEEDKPVPEDYD</sequence>
<dbReference type="InterPro" id="IPR002921">
    <property type="entry name" value="Fungal_lipase-type"/>
</dbReference>
<gene>
    <name evidence="7" type="ORF">PIB30_017197</name>
</gene>
<dbReference type="Gene3D" id="3.40.50.1820">
    <property type="entry name" value="alpha/beta hydrolase"/>
    <property type="match status" value="1"/>
</dbReference>
<dbReference type="PANTHER" id="PTHR31828:SF10">
    <property type="entry name" value="PHOSPHOLIPASE A1-IIDELTA"/>
    <property type="match status" value="1"/>
</dbReference>
<dbReference type="PANTHER" id="PTHR31828">
    <property type="entry name" value="PHOSPHOLIPASE A1-IIGAMMA"/>
    <property type="match status" value="1"/>
</dbReference>
<comment type="caution">
    <text evidence="7">The sequence shown here is derived from an EMBL/GenBank/DDBJ whole genome shotgun (WGS) entry which is preliminary data.</text>
</comment>
<organism evidence="7 8">
    <name type="scientific">Stylosanthes scabra</name>
    <dbReference type="NCBI Taxonomy" id="79078"/>
    <lineage>
        <taxon>Eukaryota</taxon>
        <taxon>Viridiplantae</taxon>
        <taxon>Streptophyta</taxon>
        <taxon>Embryophyta</taxon>
        <taxon>Tracheophyta</taxon>
        <taxon>Spermatophyta</taxon>
        <taxon>Magnoliopsida</taxon>
        <taxon>eudicotyledons</taxon>
        <taxon>Gunneridae</taxon>
        <taxon>Pentapetalae</taxon>
        <taxon>rosids</taxon>
        <taxon>fabids</taxon>
        <taxon>Fabales</taxon>
        <taxon>Fabaceae</taxon>
        <taxon>Papilionoideae</taxon>
        <taxon>50 kb inversion clade</taxon>
        <taxon>dalbergioids sensu lato</taxon>
        <taxon>Dalbergieae</taxon>
        <taxon>Pterocarpus clade</taxon>
        <taxon>Stylosanthes</taxon>
    </lineage>
</organism>
<reference evidence="7 8" key="1">
    <citation type="journal article" date="2023" name="Plants (Basel)">
        <title>Bridging the Gap: Combining Genomics and Transcriptomics Approaches to Understand Stylosanthes scabra, an Orphan Legume from the Brazilian Caatinga.</title>
        <authorList>
            <person name="Ferreira-Neto J.R.C."/>
            <person name="da Silva M.D."/>
            <person name="Binneck E."/>
            <person name="de Melo N.F."/>
            <person name="da Silva R.H."/>
            <person name="de Melo A.L.T.M."/>
            <person name="Pandolfi V."/>
            <person name="Bustamante F.O."/>
            <person name="Brasileiro-Vidal A.C."/>
            <person name="Benko-Iseppon A.M."/>
        </authorList>
    </citation>
    <scope>NUCLEOTIDE SEQUENCE [LARGE SCALE GENOMIC DNA]</scope>
    <source>
        <tissue evidence="7">Leaves</tissue>
    </source>
</reference>
<dbReference type="Pfam" id="PF01764">
    <property type="entry name" value="Lipase_3"/>
    <property type="match status" value="1"/>
</dbReference>
<keyword evidence="8" id="KW-1185">Reference proteome</keyword>
<accession>A0ABU6X525</accession>
<name>A0ABU6X525_9FABA</name>
<keyword evidence="3 5" id="KW-0442">Lipid degradation</keyword>
<feature type="domain" description="Fungal lipase-type" evidence="6">
    <location>
        <begin position="135"/>
        <end position="309"/>
    </location>
</feature>
<evidence type="ECO:0000256" key="4">
    <source>
        <dbReference type="ARBA" id="ARBA00023098"/>
    </source>
</evidence>
<comment type="function">
    <text evidence="5">Acylhydrolase that catalyzes the hydrolysis of phospholipids at the sn-1 position.</text>
</comment>
<evidence type="ECO:0000313" key="7">
    <source>
        <dbReference type="EMBL" id="MED6193231.1"/>
    </source>
</evidence>
<dbReference type="EC" id="3.1.1.-" evidence="5"/>